<dbReference type="PANTHER" id="PTHR37829:SF3">
    <property type="entry name" value="PROTEIN JAYE-RELATED"/>
    <property type="match status" value="1"/>
</dbReference>
<feature type="domain" description="Baseplate protein J-like barrel" evidence="1">
    <location>
        <begin position="96"/>
        <end position="180"/>
    </location>
</feature>
<dbReference type="InterPro" id="IPR006949">
    <property type="entry name" value="Barrel_Baseplate_J-like"/>
</dbReference>
<sequence length="375" mass="41126">MAVEFNAPDFVQNSDPETIHERMMSYLPADISAMPGDFPYDFTKPTAIELSQFIQLRIVRALMIAFPEYAWESWLDMHGDHVHVKRRDANKASGVITVQGEAGVTIPAGTIFCVPATDGRMAIEYETDEEVKLTGEPVDIPITAVAAGKASNVAANTVSIMLEPMEGILSITNKEPITGGTEIEDDASYYERIHAEYEGVSSYVGNDSDYIRWAKEVNGIGDCIVVSAWNGPGTVKLILVDSNGQPANKQLLDAVYEHIVSPSDRSQRLLPAGDATLTVEAATNKGIRYVCTGLLLENTSLEVVQEAFKKEVMDVYTEAKEEGVLRYNDVRPVLSRIIGVEDFEDFRMNDGYKNIPLGSGEYAYTESVEFSEGGG</sequence>
<reference evidence="3" key="2">
    <citation type="submission" date="2021-04" db="EMBL/GenBank/DDBJ databases">
        <authorList>
            <person name="Gilroy R."/>
        </authorList>
    </citation>
    <scope>NUCLEOTIDE SEQUENCE</scope>
    <source>
        <strain evidence="3">ChiSjej1B19-5720</strain>
    </source>
</reference>
<name>A0A9D2LV04_9FIRM</name>
<dbReference type="PANTHER" id="PTHR37829">
    <property type="entry name" value="PHAGE-LIKE ELEMENT PBSX PROTEIN XKDT"/>
    <property type="match status" value="1"/>
</dbReference>
<dbReference type="Pfam" id="PF26078">
    <property type="entry name" value="Baseplate_J_M"/>
    <property type="match status" value="1"/>
</dbReference>
<gene>
    <name evidence="3" type="ORF">IAA06_13220</name>
</gene>
<evidence type="ECO:0000313" key="3">
    <source>
        <dbReference type="EMBL" id="HJB29734.1"/>
    </source>
</evidence>
<evidence type="ECO:0000259" key="2">
    <source>
        <dbReference type="Pfam" id="PF26078"/>
    </source>
</evidence>
<proteinExistence type="predicted"/>
<dbReference type="EMBL" id="DWYZ01000247">
    <property type="protein sequence ID" value="HJB29734.1"/>
    <property type="molecule type" value="Genomic_DNA"/>
</dbReference>
<evidence type="ECO:0000313" key="4">
    <source>
        <dbReference type="Proteomes" id="UP000823842"/>
    </source>
</evidence>
<feature type="domain" description="Baseplate J-like central" evidence="2">
    <location>
        <begin position="203"/>
        <end position="276"/>
    </location>
</feature>
<dbReference type="Pfam" id="PF04865">
    <property type="entry name" value="Baseplate_J"/>
    <property type="match status" value="1"/>
</dbReference>
<dbReference type="Proteomes" id="UP000823842">
    <property type="component" value="Unassembled WGS sequence"/>
</dbReference>
<dbReference type="AlphaFoldDB" id="A0A9D2LV04"/>
<organism evidence="3 4">
    <name type="scientific">Candidatus Blautia faecavium</name>
    <dbReference type="NCBI Taxonomy" id="2838487"/>
    <lineage>
        <taxon>Bacteria</taxon>
        <taxon>Bacillati</taxon>
        <taxon>Bacillota</taxon>
        <taxon>Clostridia</taxon>
        <taxon>Lachnospirales</taxon>
        <taxon>Lachnospiraceae</taxon>
        <taxon>Blautia</taxon>
    </lineage>
</organism>
<dbReference type="InterPro" id="IPR058531">
    <property type="entry name" value="Baseplate_J_M"/>
</dbReference>
<comment type="caution">
    <text evidence="3">The sequence shown here is derived from an EMBL/GenBank/DDBJ whole genome shotgun (WGS) entry which is preliminary data.</text>
</comment>
<reference evidence="3" key="1">
    <citation type="journal article" date="2021" name="PeerJ">
        <title>Extensive microbial diversity within the chicken gut microbiome revealed by metagenomics and culture.</title>
        <authorList>
            <person name="Gilroy R."/>
            <person name="Ravi A."/>
            <person name="Getino M."/>
            <person name="Pursley I."/>
            <person name="Horton D.L."/>
            <person name="Alikhan N.F."/>
            <person name="Baker D."/>
            <person name="Gharbi K."/>
            <person name="Hall N."/>
            <person name="Watson M."/>
            <person name="Adriaenssens E.M."/>
            <person name="Foster-Nyarko E."/>
            <person name="Jarju S."/>
            <person name="Secka A."/>
            <person name="Antonio M."/>
            <person name="Oren A."/>
            <person name="Chaudhuri R.R."/>
            <person name="La Ragione R."/>
            <person name="Hildebrand F."/>
            <person name="Pallen M.J."/>
        </authorList>
    </citation>
    <scope>NUCLEOTIDE SEQUENCE</scope>
    <source>
        <strain evidence="3">ChiSjej1B19-5720</strain>
    </source>
</reference>
<evidence type="ECO:0000259" key="1">
    <source>
        <dbReference type="Pfam" id="PF04865"/>
    </source>
</evidence>
<protein>
    <submittedName>
        <fullName evidence="3">Baseplate J/gp47 family protein</fullName>
    </submittedName>
</protein>
<accession>A0A9D2LV04</accession>
<dbReference type="InterPro" id="IPR052399">
    <property type="entry name" value="Phage_Baseplate_Assmbl_Protein"/>
</dbReference>